<dbReference type="Pfam" id="PF00072">
    <property type="entry name" value="Response_reg"/>
    <property type="match status" value="1"/>
</dbReference>
<name>A0A2A2EL93_9BIFI</name>
<evidence type="ECO:0000313" key="3">
    <source>
        <dbReference type="EMBL" id="PAU69929.1"/>
    </source>
</evidence>
<comment type="caution">
    <text evidence="3">The sequence shown here is derived from an EMBL/GenBank/DDBJ whole genome shotgun (WGS) entry which is preliminary data.</text>
</comment>
<sequence length="152" mass="16231">MDGERRGKSCVTRIGVIDNDVWSCRAIATWVAGLSGFVVDWCAVKASEGLYRALYGTTAPDVVLVDMALGGVSGVEVCRRIRERSDSIALIGMTAYDVAKYREDLIGAGVQGLVGKERLQQDLPVLLQRLADRRSGAVAGDGCTTPKARIAS</sequence>
<proteinExistence type="predicted"/>
<feature type="modified residue" description="4-aspartylphosphate" evidence="1">
    <location>
        <position position="66"/>
    </location>
</feature>
<keyword evidence="1" id="KW-0597">Phosphoprotein</keyword>
<dbReference type="Gene3D" id="3.40.50.2300">
    <property type="match status" value="1"/>
</dbReference>
<dbReference type="EMBL" id="MVOG01000005">
    <property type="protein sequence ID" value="PAU69929.1"/>
    <property type="molecule type" value="Genomic_DNA"/>
</dbReference>
<gene>
    <name evidence="3" type="ORF">B1400_0464</name>
</gene>
<reference evidence="3 4" key="1">
    <citation type="journal article" date="2017" name="ISME J.">
        <title>Unveiling bifidobacterial biogeography across the mammalian branch of the tree of life.</title>
        <authorList>
            <person name="Milani C."/>
            <person name="Mangifesta M."/>
            <person name="Mancabelli L."/>
            <person name="Lugli G.A."/>
            <person name="James K."/>
            <person name="Duranti S."/>
            <person name="Turroni F."/>
            <person name="Ferrario C."/>
            <person name="Ossiprandi M.C."/>
            <person name="van Sinderen D."/>
            <person name="Ventura M."/>
        </authorList>
    </citation>
    <scope>NUCLEOTIDE SEQUENCE [LARGE SCALE GENOMIC DNA]</scope>
    <source>
        <strain evidence="3 4">70</strain>
    </source>
</reference>
<dbReference type="SUPFAM" id="SSF52172">
    <property type="entry name" value="CheY-like"/>
    <property type="match status" value="1"/>
</dbReference>
<evidence type="ECO:0000313" key="4">
    <source>
        <dbReference type="Proteomes" id="UP000217986"/>
    </source>
</evidence>
<dbReference type="CDD" id="cd00156">
    <property type="entry name" value="REC"/>
    <property type="match status" value="1"/>
</dbReference>
<dbReference type="GO" id="GO:0000160">
    <property type="term" value="P:phosphorelay signal transduction system"/>
    <property type="evidence" value="ECO:0007669"/>
    <property type="project" value="InterPro"/>
</dbReference>
<organism evidence="3 4">
    <name type="scientific">Bifidobacterium italicum</name>
    <dbReference type="NCBI Taxonomy" id="1960968"/>
    <lineage>
        <taxon>Bacteria</taxon>
        <taxon>Bacillati</taxon>
        <taxon>Actinomycetota</taxon>
        <taxon>Actinomycetes</taxon>
        <taxon>Bifidobacteriales</taxon>
        <taxon>Bifidobacteriaceae</taxon>
        <taxon>Bifidobacterium</taxon>
    </lineage>
</organism>
<dbReference type="PROSITE" id="PS50110">
    <property type="entry name" value="RESPONSE_REGULATORY"/>
    <property type="match status" value="1"/>
</dbReference>
<protein>
    <submittedName>
        <fullName evidence="3">Transcriptional activator</fullName>
    </submittedName>
</protein>
<accession>A0A2A2EL93</accession>
<dbReference type="AlphaFoldDB" id="A0A2A2EL93"/>
<dbReference type="InterPro" id="IPR001789">
    <property type="entry name" value="Sig_transdc_resp-reg_receiver"/>
</dbReference>
<dbReference type="RefSeq" id="WP_157909618.1">
    <property type="nucleotide sequence ID" value="NZ_MVOG01000005.1"/>
</dbReference>
<dbReference type="SMART" id="SM00448">
    <property type="entry name" value="REC"/>
    <property type="match status" value="1"/>
</dbReference>
<evidence type="ECO:0000259" key="2">
    <source>
        <dbReference type="PROSITE" id="PS50110"/>
    </source>
</evidence>
<dbReference type="Proteomes" id="UP000217986">
    <property type="component" value="Unassembled WGS sequence"/>
</dbReference>
<dbReference type="InterPro" id="IPR011006">
    <property type="entry name" value="CheY-like_superfamily"/>
</dbReference>
<evidence type="ECO:0000256" key="1">
    <source>
        <dbReference type="PROSITE-ProRule" id="PRU00169"/>
    </source>
</evidence>
<keyword evidence="4" id="KW-1185">Reference proteome</keyword>
<feature type="domain" description="Response regulatory" evidence="2">
    <location>
        <begin position="13"/>
        <end position="131"/>
    </location>
</feature>
<dbReference type="OrthoDB" id="3240412at2"/>